<evidence type="ECO:0008006" key="3">
    <source>
        <dbReference type="Google" id="ProtNLM"/>
    </source>
</evidence>
<dbReference type="Pfam" id="PF10055">
    <property type="entry name" value="DUF2292"/>
    <property type="match status" value="1"/>
</dbReference>
<gene>
    <name evidence="1" type="ORF">B7694_05680</name>
</gene>
<evidence type="ECO:0000313" key="1">
    <source>
        <dbReference type="EMBL" id="ORP05419.1"/>
    </source>
</evidence>
<evidence type="ECO:0000313" key="2">
    <source>
        <dbReference type="Proteomes" id="UP000193505"/>
    </source>
</evidence>
<reference evidence="1 2" key="1">
    <citation type="journal article" date="2016" name="Eur. J. Clin. Microbiol. Infect. Dis.">
        <title>Whole genome sequencing as a tool for phylogenetic analysis of clinical strains of Mitis group streptococci.</title>
        <authorList>
            <person name="Rasmussen L.H."/>
            <person name="Dargis R."/>
            <person name="Hojholt K."/>
            <person name="Christensen J.J."/>
            <person name="Skovgaard O."/>
            <person name="Justesen U.S."/>
            <person name="Rosenvinge F.S."/>
            <person name="Moser C."/>
            <person name="Lukjancenko O."/>
            <person name="Rasmussen S."/>
            <person name="Nielsen X.C."/>
        </authorList>
    </citation>
    <scope>NUCLEOTIDE SEQUENCE [LARGE SCALE GENOMIC DNA]</scope>
    <source>
        <strain evidence="1 2">OD_310347_11</strain>
    </source>
</reference>
<dbReference type="Proteomes" id="UP000193505">
    <property type="component" value="Unassembled WGS sequence"/>
</dbReference>
<protein>
    <recommendedName>
        <fullName evidence="3">DUF2292 domain-containing protein</fullName>
    </recommendedName>
</protein>
<name>A0A1X1L1H4_STRMT</name>
<proteinExistence type="predicted"/>
<dbReference type="InterPro" id="IPR018743">
    <property type="entry name" value="DUF2292"/>
</dbReference>
<comment type="caution">
    <text evidence="1">The sequence shown here is derived from an EMBL/GenBank/DDBJ whole genome shotgun (WGS) entry which is preliminary data.</text>
</comment>
<dbReference type="EMBL" id="NCVL01000019">
    <property type="protein sequence ID" value="ORP05419.1"/>
    <property type="molecule type" value="Genomic_DNA"/>
</dbReference>
<sequence length="52" mass="5915">MEIQEGFIYFKSYGIIKLLEIPKFGSVTLKIQDGEIVSSVESKTTIFKKNTD</sequence>
<accession>A0A1X1L1H4</accession>
<dbReference type="RefSeq" id="WP_084953899.1">
    <property type="nucleotide sequence ID" value="NZ_CAMHUS010000001.1"/>
</dbReference>
<dbReference type="AlphaFoldDB" id="A0A1X1L1H4"/>
<organism evidence="1 2">
    <name type="scientific">Streptococcus mitis</name>
    <dbReference type="NCBI Taxonomy" id="28037"/>
    <lineage>
        <taxon>Bacteria</taxon>
        <taxon>Bacillati</taxon>
        <taxon>Bacillota</taxon>
        <taxon>Bacilli</taxon>
        <taxon>Lactobacillales</taxon>
        <taxon>Streptococcaceae</taxon>
        <taxon>Streptococcus</taxon>
        <taxon>Streptococcus mitis group</taxon>
    </lineage>
</organism>